<gene>
    <name evidence="2" type="ORF">ANN_25908</name>
</gene>
<dbReference type="PANTHER" id="PTHR46276:SF1">
    <property type="entry name" value="E3 UBIQUITIN-PROTEIN LIGASE UBR5"/>
    <property type="match status" value="1"/>
</dbReference>
<accession>A0ABQ8S4Q6</accession>
<dbReference type="Proteomes" id="UP001148838">
    <property type="component" value="Unassembled WGS sequence"/>
</dbReference>
<feature type="compositionally biased region" description="Low complexity" evidence="1">
    <location>
        <begin position="71"/>
        <end position="82"/>
    </location>
</feature>
<feature type="region of interest" description="Disordered" evidence="1">
    <location>
        <begin position="284"/>
        <end position="303"/>
    </location>
</feature>
<feature type="region of interest" description="Disordered" evidence="1">
    <location>
        <begin position="58"/>
        <end position="82"/>
    </location>
</feature>
<comment type="caution">
    <text evidence="2">The sequence shown here is derived from an EMBL/GenBank/DDBJ whole genome shotgun (WGS) entry which is preliminary data.</text>
</comment>
<evidence type="ECO:0000256" key="1">
    <source>
        <dbReference type="SAM" id="MobiDB-lite"/>
    </source>
</evidence>
<organism evidence="2 3">
    <name type="scientific">Periplaneta americana</name>
    <name type="common">American cockroach</name>
    <name type="synonym">Blatta americana</name>
    <dbReference type="NCBI Taxonomy" id="6978"/>
    <lineage>
        <taxon>Eukaryota</taxon>
        <taxon>Metazoa</taxon>
        <taxon>Ecdysozoa</taxon>
        <taxon>Arthropoda</taxon>
        <taxon>Hexapoda</taxon>
        <taxon>Insecta</taxon>
        <taxon>Pterygota</taxon>
        <taxon>Neoptera</taxon>
        <taxon>Polyneoptera</taxon>
        <taxon>Dictyoptera</taxon>
        <taxon>Blattodea</taxon>
        <taxon>Blattoidea</taxon>
        <taxon>Blattidae</taxon>
        <taxon>Blattinae</taxon>
        <taxon>Periplaneta</taxon>
    </lineage>
</organism>
<evidence type="ECO:0000313" key="2">
    <source>
        <dbReference type="EMBL" id="KAJ4428913.1"/>
    </source>
</evidence>
<keyword evidence="3" id="KW-1185">Reference proteome</keyword>
<name>A0ABQ8S4Q6_PERAM</name>
<feature type="compositionally biased region" description="Polar residues" evidence="1">
    <location>
        <begin position="356"/>
        <end position="368"/>
    </location>
</feature>
<proteinExistence type="predicted"/>
<dbReference type="EMBL" id="JAJSOF020000036">
    <property type="protein sequence ID" value="KAJ4428913.1"/>
    <property type="molecule type" value="Genomic_DNA"/>
</dbReference>
<evidence type="ECO:0000313" key="3">
    <source>
        <dbReference type="Proteomes" id="UP001148838"/>
    </source>
</evidence>
<feature type="region of interest" description="Disordered" evidence="1">
    <location>
        <begin position="314"/>
        <end position="381"/>
    </location>
</feature>
<sequence length="488" mass="52221">MDSTEAQLRFGASLTHSSDPTHPGHPLHQTAGLGLGVAGGIGGLVGSAALSLSVLGGGSGSSGTTTGSGGTRSRAVSANSTATTTSTRIVGFATGGVDAPRTAREREADPHSARRDFLSYCLSLMRAHNAEHLDSLPILDVSALKHIAYVFDALIYYMRSGTESPDADVLRDGLPMEAWNDQDENDNDEGDDELNHSVAMETDSVDEQESVGPGTGVLSMSAVGPSGKGRKNPFLQRSDSTLCLGCPPPDPFDTPMSEALPLADQPHLLQPNARREELFGMPKQPITVPASGSSPPGTYNPLEVLPTRLGLSMRTADNANGSPCMNATSNTHLGPGTSTSSGVEDRHASAGGTTPAPENNTAKQQAQPGPSKAGAEEGNAGKEQFPFSSEAWTIRNINSQRLTAAELRFMCCTVGYTRMDHIKNFDIMKELQIEPITEYLQKYRQNWRSHVIRMPRSRIPRQILKYHPVGKRSLGRPFKRWQETVTGH</sequence>
<protein>
    <submittedName>
        <fullName evidence="2">Uncharacterized protein</fullName>
    </submittedName>
</protein>
<reference evidence="2 3" key="1">
    <citation type="journal article" date="2022" name="Allergy">
        <title>Genome assembly and annotation of Periplaneta americana reveal a comprehensive cockroach allergen profile.</title>
        <authorList>
            <person name="Wang L."/>
            <person name="Xiong Q."/>
            <person name="Saelim N."/>
            <person name="Wang L."/>
            <person name="Nong W."/>
            <person name="Wan A.T."/>
            <person name="Shi M."/>
            <person name="Liu X."/>
            <person name="Cao Q."/>
            <person name="Hui J.H.L."/>
            <person name="Sookrung N."/>
            <person name="Leung T.F."/>
            <person name="Tungtrongchitr A."/>
            <person name="Tsui S.K.W."/>
        </authorList>
    </citation>
    <scope>NUCLEOTIDE SEQUENCE [LARGE SCALE GENOMIC DNA]</scope>
    <source>
        <strain evidence="2">PWHHKU_190912</strain>
    </source>
</reference>
<feature type="compositionally biased region" description="Gly residues" evidence="1">
    <location>
        <begin position="58"/>
        <end position="70"/>
    </location>
</feature>
<dbReference type="PANTHER" id="PTHR46276">
    <property type="entry name" value="E3 UBIQUITIN-PROTEIN LIGASE UBR5"/>
    <property type="match status" value="1"/>
</dbReference>
<feature type="compositionally biased region" description="Polar residues" evidence="1">
    <location>
        <begin position="315"/>
        <end position="342"/>
    </location>
</feature>